<sequence length="91" mass="9696">MNSAAVSLEPQLPLYEVSMAFPNKLRNFPSLALVFIELVEGVGVEGVLVGRASAVRLDMEGYWLVLGRAGGVDNGEIVGHEAVPNTAAMQR</sequence>
<dbReference type="EMBL" id="KI392503">
    <property type="protein sequence ID" value="ERN15431.1"/>
    <property type="molecule type" value="Genomic_DNA"/>
</dbReference>
<protein>
    <submittedName>
        <fullName evidence="1">Uncharacterized protein</fullName>
    </submittedName>
</protein>
<dbReference type="Gramene" id="ERN15431">
    <property type="protein sequence ID" value="ERN15431"/>
    <property type="gene ID" value="AMTR_s00036p00217920"/>
</dbReference>
<reference evidence="2" key="1">
    <citation type="journal article" date="2013" name="Science">
        <title>The Amborella genome and the evolution of flowering plants.</title>
        <authorList>
            <consortium name="Amborella Genome Project"/>
        </authorList>
    </citation>
    <scope>NUCLEOTIDE SEQUENCE [LARGE SCALE GENOMIC DNA]</scope>
</reference>
<gene>
    <name evidence="1" type="ORF">AMTR_s00036p00217920</name>
</gene>
<dbReference type="HOGENOM" id="CLU_2430001_0_0_1"/>
<name>U5CQH2_AMBTC</name>
<keyword evidence="2" id="KW-1185">Reference proteome</keyword>
<organism evidence="1 2">
    <name type="scientific">Amborella trichopoda</name>
    <dbReference type="NCBI Taxonomy" id="13333"/>
    <lineage>
        <taxon>Eukaryota</taxon>
        <taxon>Viridiplantae</taxon>
        <taxon>Streptophyta</taxon>
        <taxon>Embryophyta</taxon>
        <taxon>Tracheophyta</taxon>
        <taxon>Spermatophyta</taxon>
        <taxon>Magnoliopsida</taxon>
        <taxon>Amborellales</taxon>
        <taxon>Amborellaceae</taxon>
        <taxon>Amborella</taxon>
    </lineage>
</organism>
<dbReference type="Proteomes" id="UP000017836">
    <property type="component" value="Unassembled WGS sequence"/>
</dbReference>
<dbReference type="AlphaFoldDB" id="U5CQH2"/>
<accession>U5CQH2</accession>
<evidence type="ECO:0000313" key="2">
    <source>
        <dbReference type="Proteomes" id="UP000017836"/>
    </source>
</evidence>
<evidence type="ECO:0000313" key="1">
    <source>
        <dbReference type="EMBL" id="ERN15431.1"/>
    </source>
</evidence>
<proteinExistence type="predicted"/>